<organism evidence="1 2">
    <name type="scientific">Apiospora saccharicola</name>
    <dbReference type="NCBI Taxonomy" id="335842"/>
    <lineage>
        <taxon>Eukaryota</taxon>
        <taxon>Fungi</taxon>
        <taxon>Dikarya</taxon>
        <taxon>Ascomycota</taxon>
        <taxon>Pezizomycotina</taxon>
        <taxon>Sordariomycetes</taxon>
        <taxon>Xylariomycetidae</taxon>
        <taxon>Amphisphaeriales</taxon>
        <taxon>Apiosporaceae</taxon>
        <taxon>Apiospora</taxon>
    </lineage>
</organism>
<proteinExistence type="predicted"/>
<dbReference type="EMBL" id="JAQQWM010000002">
    <property type="protein sequence ID" value="KAK8078506.1"/>
    <property type="molecule type" value="Genomic_DNA"/>
</dbReference>
<comment type="caution">
    <text evidence="1">The sequence shown here is derived from an EMBL/GenBank/DDBJ whole genome shotgun (WGS) entry which is preliminary data.</text>
</comment>
<keyword evidence="2" id="KW-1185">Reference proteome</keyword>
<protein>
    <recommendedName>
        <fullName evidence="3">BTB domain-containing protein</fullName>
    </recommendedName>
</protein>
<accession>A0ABR1W4U9</accession>
<reference evidence="1 2" key="1">
    <citation type="submission" date="2023-01" db="EMBL/GenBank/DDBJ databases">
        <title>Analysis of 21 Apiospora genomes using comparative genomics revels a genus with tremendous synthesis potential of carbohydrate active enzymes and secondary metabolites.</title>
        <authorList>
            <person name="Sorensen T."/>
        </authorList>
    </citation>
    <scope>NUCLEOTIDE SEQUENCE [LARGE SCALE GENOMIC DNA]</scope>
    <source>
        <strain evidence="1 2">CBS 83171</strain>
    </source>
</reference>
<name>A0ABR1W4U9_9PEZI</name>
<evidence type="ECO:0000313" key="1">
    <source>
        <dbReference type="EMBL" id="KAK8078506.1"/>
    </source>
</evidence>
<evidence type="ECO:0000313" key="2">
    <source>
        <dbReference type="Proteomes" id="UP001446871"/>
    </source>
</evidence>
<gene>
    <name evidence="1" type="ORF">PG996_004676</name>
</gene>
<evidence type="ECO:0008006" key="3">
    <source>
        <dbReference type="Google" id="ProtNLM"/>
    </source>
</evidence>
<sequence>MSMGEKLKAPPIEARETRLDKQGDLLVHIANDEENQFFLVDSHALSRVSGKWKPQIQELRDAHDRAQCTKLTISVQGRPDYHWLLFRIMHVDFECIPEELSESQLFDLLSLTEEYQIRLSLLRPWMPMWIQPYKSLVGPGLHDAIRLYNRLWVAWVLGEVKKFHELLIVLVQDVVHGDGDGVLLNNGRSLPRSPEIPGLFSYLRRELESRVSQLLHVFERHLHIRNGPVQYCKFAERPDTERSMCDLIVSGSILRGYNRMVGPTGFDYRYMNVKATYDSLKTIKIYTYSCMPSDGAPAPPACQTHEGLCNPTVVFHEAMGLIMEMKDLDHCFLQHLSRQAKLTGLERSMWD</sequence>
<dbReference type="Proteomes" id="UP001446871">
    <property type="component" value="Unassembled WGS sequence"/>
</dbReference>